<dbReference type="PROSITE" id="PS51257">
    <property type="entry name" value="PROKAR_LIPOPROTEIN"/>
    <property type="match status" value="1"/>
</dbReference>
<protein>
    <recommendedName>
        <fullName evidence="5">SGNH hydrolase-type esterase domain-containing protein</fullName>
    </recommendedName>
</protein>
<dbReference type="AlphaFoldDB" id="A0A380BEL3"/>
<feature type="compositionally biased region" description="Basic and acidic residues" evidence="1">
    <location>
        <begin position="45"/>
        <end position="59"/>
    </location>
</feature>
<dbReference type="Gene3D" id="3.40.50.1110">
    <property type="entry name" value="SGNH hydrolase"/>
    <property type="match status" value="1"/>
</dbReference>
<organism evidence="3 4">
    <name type="scientific">Sporosarcina pasteurii</name>
    <name type="common">Bacillus pasteurii</name>
    <dbReference type="NCBI Taxonomy" id="1474"/>
    <lineage>
        <taxon>Bacteria</taxon>
        <taxon>Bacillati</taxon>
        <taxon>Bacillota</taxon>
        <taxon>Bacilli</taxon>
        <taxon>Bacillales</taxon>
        <taxon>Caryophanaceae</taxon>
        <taxon>Sporosarcina</taxon>
    </lineage>
</organism>
<keyword evidence="4" id="KW-1185">Reference proteome</keyword>
<dbReference type="EMBL" id="UGYZ01000002">
    <property type="protein sequence ID" value="SUI99181.1"/>
    <property type="molecule type" value="Genomic_DNA"/>
</dbReference>
<reference evidence="3 4" key="1">
    <citation type="submission" date="2018-06" db="EMBL/GenBank/DDBJ databases">
        <authorList>
            <consortium name="Pathogen Informatics"/>
            <person name="Doyle S."/>
        </authorList>
    </citation>
    <scope>NUCLEOTIDE SEQUENCE [LARGE SCALE GENOMIC DNA]</scope>
    <source>
        <strain evidence="4">ATCC 11859 / DSM 33 / NCIB 8841 / NCTC 4822</strain>
    </source>
</reference>
<sequence>MTKKTIFAYIVLIGCIVLLAGSYLQWKEKLSSFHGDTAKTAASNDNKKTASDDSDKSKSIDERERLLSLIKHQDEAVQAVFLNRFDDGEPVKFLLVGSNVMEDGNPGYAERLDNALKKIYGTSIETTIISYNGTSDKFMNDAEIDFAEGYDVILFEPFTLKNNGNVTIEDERAHILQFHEQLVSAVEDAVLILHPPQPVHNARYYPTQIDSLQAFAKENNFPYINHWADWPDFDSDEFLDYVNEDGAPNNEGADIWANALIEYFIAEKMEEE</sequence>
<evidence type="ECO:0000313" key="3">
    <source>
        <dbReference type="EMBL" id="SUI99181.1"/>
    </source>
</evidence>
<dbReference type="RefSeq" id="WP_115359986.1">
    <property type="nucleotide sequence ID" value="NZ_CP038012.1"/>
</dbReference>
<evidence type="ECO:0008006" key="5">
    <source>
        <dbReference type="Google" id="ProtNLM"/>
    </source>
</evidence>
<feature type="transmembrane region" description="Helical" evidence="2">
    <location>
        <begin position="6"/>
        <end position="24"/>
    </location>
</feature>
<evidence type="ECO:0000256" key="1">
    <source>
        <dbReference type="SAM" id="MobiDB-lite"/>
    </source>
</evidence>
<evidence type="ECO:0000313" key="4">
    <source>
        <dbReference type="Proteomes" id="UP000254519"/>
    </source>
</evidence>
<keyword evidence="2" id="KW-1133">Transmembrane helix</keyword>
<dbReference type="InterPro" id="IPR036514">
    <property type="entry name" value="SGNH_hydro_sf"/>
</dbReference>
<keyword evidence="2" id="KW-0812">Transmembrane</keyword>
<name>A0A380BEL3_SPOPA</name>
<evidence type="ECO:0000256" key="2">
    <source>
        <dbReference type="SAM" id="Phobius"/>
    </source>
</evidence>
<dbReference type="CDD" id="cd00229">
    <property type="entry name" value="SGNH_hydrolase"/>
    <property type="match status" value="1"/>
</dbReference>
<proteinExistence type="predicted"/>
<gene>
    <name evidence="3" type="ORF">NCTC4822_00494</name>
</gene>
<dbReference type="SUPFAM" id="SSF52266">
    <property type="entry name" value="SGNH hydrolase"/>
    <property type="match status" value="1"/>
</dbReference>
<dbReference type="Proteomes" id="UP000254519">
    <property type="component" value="Unassembled WGS sequence"/>
</dbReference>
<keyword evidence="2" id="KW-0472">Membrane</keyword>
<accession>A0A380BEL3</accession>
<feature type="region of interest" description="Disordered" evidence="1">
    <location>
        <begin position="37"/>
        <end position="59"/>
    </location>
</feature>
<dbReference type="OrthoDB" id="2451965at2"/>